<comment type="caution">
    <text evidence="1">The sequence shown here is derived from an EMBL/GenBank/DDBJ whole genome shotgun (WGS) entry which is preliminary data.</text>
</comment>
<gene>
    <name evidence="1" type="ORF">QFI96_014655</name>
</gene>
<proteinExistence type="predicted"/>
<organism evidence="1 2">
    <name type="scientific">Raoultella lignicola</name>
    <dbReference type="NCBI Taxonomy" id="3040939"/>
    <lineage>
        <taxon>Bacteria</taxon>
        <taxon>Pseudomonadati</taxon>
        <taxon>Pseudomonadota</taxon>
        <taxon>Gammaproteobacteria</taxon>
        <taxon>Enterobacterales</taxon>
        <taxon>Enterobacteriaceae</taxon>
        <taxon>Klebsiella/Raoultella group</taxon>
        <taxon>Raoultella</taxon>
    </lineage>
</organism>
<dbReference type="Proteomes" id="UP001312893">
    <property type="component" value="Unassembled WGS sequence"/>
</dbReference>
<keyword evidence="2" id="KW-1185">Reference proteome</keyword>
<dbReference type="RefSeq" id="WP_331851218.1">
    <property type="nucleotide sequence ID" value="NZ_JARXNK020000104.1"/>
</dbReference>
<name>A0ABU9F986_9ENTR</name>
<reference evidence="1 2" key="1">
    <citation type="submission" date="2024-04" db="EMBL/GenBank/DDBJ databases">
        <title>Two novel Raoultella species associated with bleeding cankers of broadleaf hosts, Raoultella scottia sp. nov. and Raoultella lignicola sp. nov.</title>
        <authorList>
            <person name="Brady C.L."/>
        </authorList>
    </citation>
    <scope>NUCLEOTIDE SEQUENCE [LARGE SCALE GENOMIC DNA]</scope>
    <source>
        <strain evidence="1 2">TW_WC1a.1</strain>
    </source>
</reference>
<accession>A0ABU9F986</accession>
<sequence>MSVDLLNPIDIRKDERNHLIEMLCTHIELMKKNNLTSNEMYHSLSLWIKRREVLVNEDASQ</sequence>
<protein>
    <submittedName>
        <fullName evidence="1">Uncharacterized protein</fullName>
    </submittedName>
</protein>
<evidence type="ECO:0000313" key="1">
    <source>
        <dbReference type="EMBL" id="MEL0552934.1"/>
    </source>
</evidence>
<evidence type="ECO:0000313" key="2">
    <source>
        <dbReference type="Proteomes" id="UP001312893"/>
    </source>
</evidence>
<dbReference type="EMBL" id="JARXNK020000104">
    <property type="protein sequence ID" value="MEL0552934.1"/>
    <property type="molecule type" value="Genomic_DNA"/>
</dbReference>